<evidence type="ECO:0000256" key="5">
    <source>
        <dbReference type="SAM" id="MobiDB-lite"/>
    </source>
</evidence>
<dbReference type="Gene3D" id="3.40.50.300">
    <property type="entry name" value="P-loop containing nucleotide triphosphate hydrolases"/>
    <property type="match status" value="2"/>
</dbReference>
<keyword evidence="1" id="KW-0547">Nucleotide-binding</keyword>
<dbReference type="PROSITE" id="PS51192">
    <property type="entry name" value="HELICASE_ATP_BIND_1"/>
    <property type="match status" value="1"/>
</dbReference>
<reference evidence="8" key="1">
    <citation type="submission" date="2013-08" db="EMBL/GenBank/DDBJ databases">
        <authorList>
            <person name="Durkin A.S."/>
            <person name="Haft D.R."/>
            <person name="McCorrison J."/>
            <person name="Torralba M."/>
            <person name="Gillis M."/>
            <person name="Haft D.H."/>
            <person name="Methe B."/>
            <person name="Sutton G."/>
            <person name="Nelson K.E."/>
        </authorList>
    </citation>
    <scope>NUCLEOTIDE SEQUENCE [LARGE SCALE GENOMIC DNA]</scope>
    <source>
        <strain evidence="8">F0233</strain>
    </source>
</reference>
<dbReference type="AlphaFoldDB" id="U2QX79"/>
<evidence type="ECO:0000313" key="8">
    <source>
        <dbReference type="EMBL" id="ERK60829.1"/>
    </source>
</evidence>
<dbReference type="InterPro" id="IPR027417">
    <property type="entry name" value="P-loop_NTPase"/>
</dbReference>
<dbReference type="InterPro" id="IPR006935">
    <property type="entry name" value="Helicase/UvrB_N"/>
</dbReference>
<dbReference type="PROSITE" id="PS51194">
    <property type="entry name" value="HELICASE_CTER"/>
    <property type="match status" value="1"/>
</dbReference>
<evidence type="ECO:0000313" key="9">
    <source>
        <dbReference type="Proteomes" id="UP000017052"/>
    </source>
</evidence>
<feature type="non-terminal residue" evidence="8">
    <location>
        <position position="504"/>
    </location>
</feature>
<dbReference type="RefSeq" id="WP_021796715.1">
    <property type="nucleotide sequence ID" value="NZ_ACVN02000072.1"/>
</dbReference>
<accession>U2QX79</accession>
<evidence type="ECO:0000259" key="7">
    <source>
        <dbReference type="PROSITE" id="PS51194"/>
    </source>
</evidence>
<proteinExistence type="predicted"/>
<evidence type="ECO:0000256" key="4">
    <source>
        <dbReference type="ARBA" id="ARBA00022840"/>
    </source>
</evidence>
<name>U2QX79_9ACTN</name>
<dbReference type="EMBL" id="ACVN02000072">
    <property type="protein sequence ID" value="ERK60829.1"/>
    <property type="molecule type" value="Genomic_DNA"/>
</dbReference>
<evidence type="ECO:0000256" key="1">
    <source>
        <dbReference type="ARBA" id="ARBA00022741"/>
    </source>
</evidence>
<sequence length="504" mass="54329">MSDLVVPSAGVPRTTDLVLVRPAPEACPGSGTPEADARVPLRAWQAEALAAWRDADRTGVVEAVTGAGKTRVGIAAVSEAATAGMRAVVLVPTRTLVAQWADSLHELLPGMAVSTDLRASQPWRVMVTTVQAAHRRPALRQGESGLLVADECHRYGAESFSRALRPEYAWRLGLTATLARGDAGDSILRDYFGPVRFGMGYQRAAADQLIAPFKIAFAAVPLGRDERETYDELEETLFDVRKKLVQHHGLEPEPVGEFLKQVSRLAEQGESSAGRRLARCYLARFADRRALLSGTRMKALALEGLAPAVRASAGAIVFTQTKEGSREAAEVLGSAGCRAAAMHSSMADQEREERLELLRDGSVDAVSAPRILDEGVDVPDADLGVVMAATKSCRQMIQRLGRVLRRRRGKIARFVVLYAQDTVEDPLARRPVSSGQQDFYAECTPAACEMGEFDLGTEDGLPHLLEFLAADPRAGRAVQERMIRAAGPDTGRNASQRTGGRAAD</sequence>
<dbReference type="SMART" id="SM00490">
    <property type="entry name" value="HELICc"/>
    <property type="match status" value="1"/>
</dbReference>
<dbReference type="Pfam" id="PF00271">
    <property type="entry name" value="Helicase_C"/>
    <property type="match status" value="1"/>
</dbReference>
<dbReference type="SMART" id="SM00487">
    <property type="entry name" value="DEXDc"/>
    <property type="match status" value="1"/>
</dbReference>
<comment type="caution">
    <text evidence="8">The sequence shown here is derived from an EMBL/GenBank/DDBJ whole genome shotgun (WGS) entry which is preliminary data.</text>
</comment>
<gene>
    <name evidence="8" type="ORF">HMPREF0682_2397</name>
</gene>
<keyword evidence="4" id="KW-0067">ATP-binding</keyword>
<dbReference type="CDD" id="cd17926">
    <property type="entry name" value="DEXHc_RE"/>
    <property type="match status" value="1"/>
</dbReference>
<dbReference type="InterPro" id="IPR050615">
    <property type="entry name" value="ATP-dep_DNA_Helicase"/>
</dbReference>
<dbReference type="GO" id="GO:0004386">
    <property type="term" value="F:helicase activity"/>
    <property type="evidence" value="ECO:0007669"/>
    <property type="project" value="UniProtKB-KW"/>
</dbReference>
<keyword evidence="9" id="KW-1185">Reference proteome</keyword>
<dbReference type="Proteomes" id="UP000017052">
    <property type="component" value="Unassembled WGS sequence"/>
</dbReference>
<dbReference type="PANTHER" id="PTHR11274">
    <property type="entry name" value="RAD25/XP-B DNA REPAIR HELICASE"/>
    <property type="match status" value="1"/>
</dbReference>
<feature type="domain" description="Helicase ATP-binding" evidence="6">
    <location>
        <begin position="50"/>
        <end position="196"/>
    </location>
</feature>
<feature type="domain" description="Helicase C-terminal" evidence="7">
    <location>
        <begin position="301"/>
        <end position="469"/>
    </location>
</feature>
<dbReference type="InterPro" id="IPR001650">
    <property type="entry name" value="Helicase_C-like"/>
</dbReference>
<organism evidence="8 9">
    <name type="scientific">Propionibacterium acidifaciens F0233</name>
    <dbReference type="NCBI Taxonomy" id="553198"/>
    <lineage>
        <taxon>Bacteria</taxon>
        <taxon>Bacillati</taxon>
        <taxon>Actinomycetota</taxon>
        <taxon>Actinomycetes</taxon>
        <taxon>Propionibacteriales</taxon>
        <taxon>Propionibacteriaceae</taxon>
        <taxon>Propionibacterium</taxon>
    </lineage>
</organism>
<feature type="region of interest" description="Disordered" evidence="5">
    <location>
        <begin position="483"/>
        <end position="504"/>
    </location>
</feature>
<protein>
    <submittedName>
        <fullName evidence="8">Flavivirus DEAD-like domain protein</fullName>
    </submittedName>
</protein>
<dbReference type="GO" id="GO:0016787">
    <property type="term" value="F:hydrolase activity"/>
    <property type="evidence" value="ECO:0007669"/>
    <property type="project" value="UniProtKB-KW"/>
</dbReference>
<evidence type="ECO:0000256" key="2">
    <source>
        <dbReference type="ARBA" id="ARBA00022801"/>
    </source>
</evidence>
<dbReference type="SUPFAM" id="SSF52540">
    <property type="entry name" value="P-loop containing nucleoside triphosphate hydrolases"/>
    <property type="match status" value="1"/>
</dbReference>
<dbReference type="GO" id="GO:0003677">
    <property type="term" value="F:DNA binding"/>
    <property type="evidence" value="ECO:0007669"/>
    <property type="project" value="InterPro"/>
</dbReference>
<keyword evidence="2" id="KW-0378">Hydrolase</keyword>
<dbReference type="Pfam" id="PF04851">
    <property type="entry name" value="ResIII"/>
    <property type="match status" value="1"/>
</dbReference>
<evidence type="ECO:0000259" key="6">
    <source>
        <dbReference type="PROSITE" id="PS51192"/>
    </source>
</evidence>
<keyword evidence="3" id="KW-0347">Helicase</keyword>
<dbReference type="InterPro" id="IPR014001">
    <property type="entry name" value="Helicase_ATP-bd"/>
</dbReference>
<dbReference type="PANTHER" id="PTHR11274:SF0">
    <property type="entry name" value="GENERAL TRANSCRIPTION AND DNA REPAIR FACTOR IIH HELICASE SUBUNIT XPB"/>
    <property type="match status" value="1"/>
</dbReference>
<evidence type="ECO:0000256" key="3">
    <source>
        <dbReference type="ARBA" id="ARBA00022806"/>
    </source>
</evidence>
<dbReference type="GO" id="GO:0005524">
    <property type="term" value="F:ATP binding"/>
    <property type="evidence" value="ECO:0007669"/>
    <property type="project" value="UniProtKB-KW"/>
</dbReference>